<evidence type="ECO:0000313" key="3">
    <source>
        <dbReference type="EMBL" id="MBV0922837.1"/>
    </source>
</evidence>
<evidence type="ECO:0000259" key="2">
    <source>
        <dbReference type="Pfam" id="PF18545"/>
    </source>
</evidence>
<organism evidence="3 4">
    <name type="scientific">Haloarcula limicola</name>
    <dbReference type="NCBI Taxonomy" id="1429915"/>
    <lineage>
        <taxon>Archaea</taxon>
        <taxon>Methanobacteriati</taxon>
        <taxon>Methanobacteriota</taxon>
        <taxon>Stenosarchaea group</taxon>
        <taxon>Halobacteria</taxon>
        <taxon>Halobacteriales</taxon>
        <taxon>Haloarculaceae</taxon>
        <taxon>Haloarcula</taxon>
    </lineage>
</organism>
<dbReference type="OrthoDB" id="331383at2157"/>
<evidence type="ECO:0000313" key="4">
    <source>
        <dbReference type="Proteomes" id="UP000766550"/>
    </source>
</evidence>
<dbReference type="Pfam" id="PF18545">
    <property type="entry name" value="HalOD1"/>
    <property type="match status" value="1"/>
</dbReference>
<sequence length="119" mass="13103">MTQKRDNGTLPGSDPTEDPEKWRQKTQYRYEAERDGDLTTAIVFAVADARNVAPSDLKSPPLYDCIDAAALEETLFGPEGETGARQGAGTVEFRYTDNLVTVASDGWIQVYERVDEAAT</sequence>
<proteinExistence type="predicted"/>
<dbReference type="RefSeq" id="WP_162316009.1">
    <property type="nucleotide sequence ID" value="NZ_JAHQXF010000001.1"/>
</dbReference>
<accession>A0A8J7Y2I7</accession>
<name>A0A8J7Y2I7_9EURY</name>
<protein>
    <recommendedName>
        <fullName evidence="2">Halobacterial output domain-containing protein</fullName>
    </recommendedName>
</protein>
<reference evidence="3 4" key="1">
    <citation type="submission" date="2021-06" db="EMBL/GenBank/DDBJ databases">
        <title>New haloarchaea isolates fom saline soil.</title>
        <authorList>
            <person name="Duran-Viseras A."/>
            <person name="Sanchez-Porro C.S."/>
            <person name="Ventosa A."/>
        </authorList>
    </citation>
    <scope>NUCLEOTIDE SEQUENCE [LARGE SCALE GENOMIC DNA]</scope>
    <source>
        <strain evidence="3 4">JCM 183640</strain>
    </source>
</reference>
<feature type="domain" description="Halobacterial output" evidence="2">
    <location>
        <begin position="37"/>
        <end position="111"/>
    </location>
</feature>
<dbReference type="EMBL" id="JAHQXF010000001">
    <property type="protein sequence ID" value="MBV0922837.1"/>
    <property type="molecule type" value="Genomic_DNA"/>
</dbReference>
<evidence type="ECO:0000256" key="1">
    <source>
        <dbReference type="SAM" id="MobiDB-lite"/>
    </source>
</evidence>
<dbReference type="AlphaFoldDB" id="A0A8J7Y2I7"/>
<feature type="region of interest" description="Disordered" evidence="1">
    <location>
        <begin position="1"/>
        <end position="24"/>
    </location>
</feature>
<comment type="caution">
    <text evidence="3">The sequence shown here is derived from an EMBL/GenBank/DDBJ whole genome shotgun (WGS) entry which is preliminary data.</text>
</comment>
<dbReference type="Proteomes" id="UP000766550">
    <property type="component" value="Unassembled WGS sequence"/>
</dbReference>
<dbReference type="InterPro" id="IPR040624">
    <property type="entry name" value="HalOD1"/>
</dbReference>
<gene>
    <name evidence="3" type="ORF">KTS45_01365</name>
</gene>
<keyword evidence="4" id="KW-1185">Reference proteome</keyword>